<dbReference type="STRING" id="1178482.AR456_10750"/>
<dbReference type="Gene3D" id="3.40.50.40">
    <property type="match status" value="1"/>
</dbReference>
<dbReference type="Gene3D" id="3.40.50.1170">
    <property type="entry name" value="L-asparaginase, N-terminal domain"/>
    <property type="match status" value="1"/>
</dbReference>
<evidence type="ECO:0000256" key="5">
    <source>
        <dbReference type="PROSITE-ProRule" id="PRU10099"/>
    </source>
</evidence>
<dbReference type="InterPro" id="IPR027474">
    <property type="entry name" value="L-asparaginase_N"/>
</dbReference>
<evidence type="ECO:0000259" key="8">
    <source>
        <dbReference type="Pfam" id="PF17763"/>
    </source>
</evidence>
<dbReference type="OrthoDB" id="9788068at2"/>
<dbReference type="InterPro" id="IPR037152">
    <property type="entry name" value="L-asparaginase_N_sf"/>
</dbReference>
<feature type="binding site" evidence="4">
    <location>
        <position position="59"/>
    </location>
    <ligand>
        <name>substrate</name>
    </ligand>
</feature>
<dbReference type="PROSITE" id="PS00144">
    <property type="entry name" value="ASN_GLN_ASE_1"/>
    <property type="match status" value="1"/>
</dbReference>
<evidence type="ECO:0000313" key="10">
    <source>
        <dbReference type="Proteomes" id="UP000019113"/>
    </source>
</evidence>
<dbReference type="Pfam" id="PF17763">
    <property type="entry name" value="Asparaginase_C"/>
    <property type="match status" value="1"/>
</dbReference>
<proteinExistence type="inferred from homology"/>
<gene>
    <name evidence="9" type="ORF">BJB45_15915</name>
</gene>
<dbReference type="PATRIC" id="fig|1178482.3.peg.444"/>
<feature type="active site" description="O-isoaspartyl threonine intermediate" evidence="3">
    <location>
        <position position="14"/>
    </location>
</feature>
<feature type="domain" description="Asparaginase/glutaminase C-terminal" evidence="8">
    <location>
        <begin position="212"/>
        <end position="320"/>
    </location>
</feature>
<dbReference type="GO" id="GO:0006528">
    <property type="term" value="P:asparagine metabolic process"/>
    <property type="evidence" value="ECO:0007669"/>
    <property type="project" value="InterPro"/>
</dbReference>
<evidence type="ECO:0000259" key="7">
    <source>
        <dbReference type="Pfam" id="PF00710"/>
    </source>
</evidence>
<comment type="similarity">
    <text evidence="1">Belongs to the asparaginase 1 family.</text>
</comment>
<dbReference type="GO" id="GO:0004067">
    <property type="term" value="F:asparaginase activity"/>
    <property type="evidence" value="ECO:0007669"/>
    <property type="project" value="UniProtKB-UniRule"/>
</dbReference>
<dbReference type="PRINTS" id="PR00139">
    <property type="entry name" value="ASNGLNASE"/>
</dbReference>
<evidence type="ECO:0000256" key="2">
    <source>
        <dbReference type="ARBA" id="ARBA00022801"/>
    </source>
</evidence>
<dbReference type="PANTHER" id="PTHR11707:SF28">
    <property type="entry name" value="60 KDA LYSOPHOSPHOLIPASE"/>
    <property type="match status" value="1"/>
</dbReference>
<reference evidence="9 10" key="1">
    <citation type="submission" date="2013-08" db="EMBL/GenBank/DDBJ databases">
        <title>draft genome of Halomonas huanghegensis, strain BJGMM-B45T.</title>
        <authorList>
            <person name="Miao C."/>
            <person name="Wan Y."/>
            <person name="Jin W."/>
        </authorList>
    </citation>
    <scope>NUCLEOTIDE SEQUENCE [LARGE SCALE GENOMIC DNA]</scope>
    <source>
        <strain evidence="9 10">BJGMM-B45</strain>
    </source>
</reference>
<dbReference type="InterPro" id="IPR036152">
    <property type="entry name" value="Asp/glu_Ase-like_sf"/>
</dbReference>
<dbReference type="Proteomes" id="UP000019113">
    <property type="component" value="Unassembled WGS sequence"/>
</dbReference>
<evidence type="ECO:0000256" key="1">
    <source>
        <dbReference type="ARBA" id="ARBA00010518"/>
    </source>
</evidence>
<feature type="active site" evidence="6">
    <location>
        <position position="92"/>
    </location>
</feature>
<comment type="caution">
    <text evidence="9">The sequence shown here is derived from an EMBL/GenBank/DDBJ whole genome shotgun (WGS) entry which is preliminary data.</text>
</comment>
<dbReference type="InterPro" id="IPR040919">
    <property type="entry name" value="Asparaginase_C"/>
</dbReference>
<evidence type="ECO:0000256" key="6">
    <source>
        <dbReference type="PROSITE-ProRule" id="PRU10100"/>
    </source>
</evidence>
<name>W1NCU7_9GAMM</name>
<dbReference type="PIRSF" id="PIRSF001220">
    <property type="entry name" value="L-ASNase_gatD"/>
    <property type="match status" value="1"/>
</dbReference>
<dbReference type="SUPFAM" id="SSF53774">
    <property type="entry name" value="Glutaminase/Asparaginase"/>
    <property type="match status" value="1"/>
</dbReference>
<accession>W1NCU7</accession>
<dbReference type="InterPro" id="IPR020827">
    <property type="entry name" value="Asparaginase/glutaminase_AS1"/>
</dbReference>
<dbReference type="KEGG" id="hhu:AR456_10750"/>
<dbReference type="PROSITE" id="PS00917">
    <property type="entry name" value="ASN_GLN_ASE_2"/>
    <property type="match status" value="1"/>
</dbReference>
<evidence type="ECO:0000313" key="9">
    <source>
        <dbReference type="EMBL" id="ERL52765.1"/>
    </source>
</evidence>
<dbReference type="CDD" id="cd08964">
    <property type="entry name" value="L-asparaginase_II"/>
    <property type="match status" value="1"/>
</dbReference>
<dbReference type="SFLD" id="SFLDS00057">
    <property type="entry name" value="Glutaminase/Asparaginase"/>
    <property type="match status" value="1"/>
</dbReference>
<dbReference type="InterPro" id="IPR027475">
    <property type="entry name" value="Asparaginase/glutaminase_AS2"/>
</dbReference>
<dbReference type="AlphaFoldDB" id="W1NCU7"/>
<dbReference type="SMART" id="SM00870">
    <property type="entry name" value="Asparaginase"/>
    <property type="match status" value="1"/>
</dbReference>
<sequence length="337" mass="35636">MSDSRIIVMTTGGTIASELDISGRSLSGALSGADLLSRANVPERFRSRVEVHSVLQKPSNAITLDDLLTVRQHCLAFIRNEDVAGVVITHGTDTLEETAWFLDLSVPHGTPVVVTGSQRAPHQPGTDAFCNIVDAVRVAADPTAQGLGALVVFNQTIHAARHARKVSSYQLHGFASPTTGPIGYVDGDNVRILSQPYTSPAQPLQPAHALPRVDIVTAYLDASPVLLQASIDSGAKGIVIEGLGRGHVPPGWLDTLAQAQTRRVPVVVVSSCLTGPVQQSYEFVGSLSSLERIGAIPMPDLSARKARLVLSALLAENDPQDLAARLKDLSPSNSIPP</sequence>
<dbReference type="InterPro" id="IPR027473">
    <property type="entry name" value="L-asparaginase_C"/>
</dbReference>
<keyword evidence="10" id="KW-1185">Reference proteome</keyword>
<dbReference type="Pfam" id="PF00710">
    <property type="entry name" value="Asparaginase"/>
    <property type="match status" value="1"/>
</dbReference>
<evidence type="ECO:0000256" key="4">
    <source>
        <dbReference type="PIRSR" id="PIRSR001220-2"/>
    </source>
</evidence>
<dbReference type="PROSITE" id="PS51732">
    <property type="entry name" value="ASN_GLN_ASE_3"/>
    <property type="match status" value="1"/>
</dbReference>
<evidence type="ECO:0000256" key="3">
    <source>
        <dbReference type="PIRSR" id="PIRSR001220-1"/>
    </source>
</evidence>
<dbReference type="RefSeq" id="WP_021817390.1">
    <property type="nucleotide sequence ID" value="NZ_AVBC01000014.1"/>
</dbReference>
<organism evidence="9 10">
    <name type="scientific">Halomonas huangheensis</name>
    <dbReference type="NCBI Taxonomy" id="1178482"/>
    <lineage>
        <taxon>Bacteria</taxon>
        <taxon>Pseudomonadati</taxon>
        <taxon>Pseudomonadota</taxon>
        <taxon>Gammaproteobacteria</taxon>
        <taxon>Oceanospirillales</taxon>
        <taxon>Halomonadaceae</taxon>
        <taxon>Halomonas</taxon>
    </lineage>
</organism>
<dbReference type="InterPro" id="IPR006034">
    <property type="entry name" value="Asparaginase/glutaminase-like"/>
</dbReference>
<dbReference type="InterPro" id="IPR004550">
    <property type="entry name" value="AsnASE_II"/>
</dbReference>
<feature type="active site" evidence="5">
    <location>
        <position position="14"/>
    </location>
</feature>
<feature type="domain" description="L-asparaginase N-terminal" evidence="7">
    <location>
        <begin position="5"/>
        <end position="196"/>
    </location>
</feature>
<dbReference type="eggNOG" id="COG0252">
    <property type="taxonomic scope" value="Bacteria"/>
</dbReference>
<dbReference type="PANTHER" id="PTHR11707">
    <property type="entry name" value="L-ASPARAGINASE"/>
    <property type="match status" value="1"/>
</dbReference>
<feature type="binding site" evidence="4">
    <location>
        <begin position="92"/>
        <end position="93"/>
    </location>
    <ligand>
        <name>substrate</name>
    </ligand>
</feature>
<dbReference type="PIRSF" id="PIRSF500176">
    <property type="entry name" value="L_ASNase"/>
    <property type="match status" value="1"/>
</dbReference>
<protein>
    <recommendedName>
        <fullName evidence="11">Asparaginase</fullName>
    </recommendedName>
</protein>
<keyword evidence="2" id="KW-0378">Hydrolase</keyword>
<dbReference type="EMBL" id="AVBC01000014">
    <property type="protein sequence ID" value="ERL52765.1"/>
    <property type="molecule type" value="Genomic_DNA"/>
</dbReference>
<evidence type="ECO:0008006" key="11">
    <source>
        <dbReference type="Google" id="ProtNLM"/>
    </source>
</evidence>